<dbReference type="GO" id="GO:0004803">
    <property type="term" value="F:transposase activity"/>
    <property type="evidence" value="ECO:0007669"/>
    <property type="project" value="InterPro"/>
</dbReference>
<name>A0A7S7AWJ9_9SPIR</name>
<dbReference type="NCBIfam" id="NF033542">
    <property type="entry name" value="transpos_IS110"/>
    <property type="match status" value="1"/>
</dbReference>
<evidence type="ECO:0000313" key="3">
    <source>
        <dbReference type="EMBL" id="QOW60769.1"/>
    </source>
</evidence>
<proteinExistence type="predicted"/>
<dbReference type="Pfam" id="PF02371">
    <property type="entry name" value="Transposase_20"/>
    <property type="match status" value="1"/>
</dbReference>
<dbReference type="PANTHER" id="PTHR33055">
    <property type="entry name" value="TRANSPOSASE FOR INSERTION SEQUENCE ELEMENT IS1111A"/>
    <property type="match status" value="1"/>
</dbReference>
<dbReference type="AlphaFoldDB" id="A0A7S7AWJ9"/>
<dbReference type="InterPro" id="IPR047650">
    <property type="entry name" value="Transpos_IS110"/>
</dbReference>
<dbReference type="EMBL" id="CP061839">
    <property type="protein sequence ID" value="QOW60769.1"/>
    <property type="molecule type" value="Genomic_DNA"/>
</dbReference>
<reference evidence="3 4" key="1">
    <citation type="submission" date="2020-09" db="EMBL/GenBank/DDBJ databases">
        <title>Characterization of Treponema spp. from bovine digital dermatitis in Korea.</title>
        <authorList>
            <person name="Espiritu H.M."/>
            <person name="Cho Y.I."/>
            <person name="Mamuad L."/>
        </authorList>
    </citation>
    <scope>NUCLEOTIDE SEQUENCE [LARGE SCALE GENOMIC DNA]</scope>
    <source>
        <strain evidence="3 4">KS1</strain>
    </source>
</reference>
<dbReference type="GO" id="GO:0003677">
    <property type="term" value="F:DNA binding"/>
    <property type="evidence" value="ECO:0007669"/>
    <property type="project" value="InterPro"/>
</dbReference>
<dbReference type="RefSeq" id="WP_194076219.1">
    <property type="nucleotide sequence ID" value="NZ_CP061839.1"/>
</dbReference>
<protein>
    <submittedName>
        <fullName evidence="3">IS110 family transposase</fullName>
    </submittedName>
</protein>
<evidence type="ECO:0000313" key="4">
    <source>
        <dbReference type="Proteomes" id="UP000593915"/>
    </source>
</evidence>
<dbReference type="PANTHER" id="PTHR33055:SF3">
    <property type="entry name" value="PUTATIVE TRANSPOSASE FOR IS117-RELATED"/>
    <property type="match status" value="1"/>
</dbReference>
<feature type="coiled-coil region" evidence="1">
    <location>
        <begin position="82"/>
        <end position="109"/>
    </location>
</feature>
<evidence type="ECO:0000259" key="2">
    <source>
        <dbReference type="Pfam" id="PF02371"/>
    </source>
</evidence>
<feature type="domain" description="Transposase IS116/IS110/IS902 C-terminal" evidence="2">
    <location>
        <begin position="115"/>
        <end position="191"/>
    </location>
</feature>
<accession>A0A7S7AWJ9</accession>
<dbReference type="GO" id="GO:0006313">
    <property type="term" value="P:DNA transposition"/>
    <property type="evidence" value="ECO:0007669"/>
    <property type="project" value="InterPro"/>
</dbReference>
<gene>
    <name evidence="3" type="ORF">IFE08_13445</name>
</gene>
<dbReference type="InterPro" id="IPR003346">
    <property type="entry name" value="Transposase_20"/>
</dbReference>
<sequence>MIKIYNKEDLPIVASPTEEELYRRRLISEYESLKSDRTKEINRLHALFLQCGITEIKRSELRTEKNRNKVLPQLTGYEAKQAQRLCERLSLLEVQIKDLEEAISEECNKDENIKLAQTIPGVGEKVALAFNAYVGNCERFNSGKQVANYIGLVPRVDCSGTIEKYGHITRKGNNYLRGLLYQAAWSIVRSKNGGALEDKFIYMTWRGKGKKKSITAIARKMAELLYTITKNKQEHRPMPPTVDISEMMTA</sequence>
<keyword evidence="1" id="KW-0175">Coiled coil</keyword>
<organism evidence="3 4">
    <name type="scientific">Treponema pedis</name>
    <dbReference type="NCBI Taxonomy" id="409322"/>
    <lineage>
        <taxon>Bacteria</taxon>
        <taxon>Pseudomonadati</taxon>
        <taxon>Spirochaetota</taxon>
        <taxon>Spirochaetia</taxon>
        <taxon>Spirochaetales</taxon>
        <taxon>Treponemataceae</taxon>
        <taxon>Treponema</taxon>
    </lineage>
</organism>
<evidence type="ECO:0000256" key="1">
    <source>
        <dbReference type="SAM" id="Coils"/>
    </source>
</evidence>
<dbReference type="Proteomes" id="UP000593915">
    <property type="component" value="Chromosome"/>
</dbReference>